<feature type="region of interest" description="Disordered" evidence="10">
    <location>
        <begin position="121"/>
        <end position="141"/>
    </location>
</feature>
<evidence type="ECO:0000313" key="14">
    <source>
        <dbReference type="Proteomes" id="UP001199469"/>
    </source>
</evidence>
<reference evidence="13 14" key="1">
    <citation type="submission" date="2021-11" db="EMBL/GenBank/DDBJ databases">
        <title>Draft genome sequence of Actinomycetospora sp. SF1 isolated from the rhizosphere soil.</title>
        <authorList>
            <person name="Duangmal K."/>
            <person name="Chantavorakit T."/>
        </authorList>
    </citation>
    <scope>NUCLEOTIDE SEQUENCE [LARGE SCALE GENOMIC DNA]</scope>
    <source>
        <strain evidence="13 14">TBRC 5722</strain>
    </source>
</reference>
<evidence type="ECO:0000256" key="4">
    <source>
        <dbReference type="ARBA" id="ARBA00022737"/>
    </source>
</evidence>
<dbReference type="PROSITE" id="PS50901">
    <property type="entry name" value="FTSK"/>
    <property type="match status" value="3"/>
</dbReference>
<dbReference type="NCBIfam" id="TIGR03924">
    <property type="entry name" value="T7SS_EccC_a"/>
    <property type="match status" value="1"/>
</dbReference>
<dbReference type="InterPro" id="IPR023837">
    <property type="entry name" value="EccCb-like_Actinobacteria"/>
</dbReference>
<feature type="domain" description="FtsK" evidence="12">
    <location>
        <begin position="817"/>
        <end position="1004"/>
    </location>
</feature>
<feature type="transmembrane region" description="Helical" evidence="11">
    <location>
        <begin position="65"/>
        <end position="85"/>
    </location>
</feature>
<feature type="binding site" evidence="9">
    <location>
        <begin position="486"/>
        <end position="493"/>
    </location>
    <ligand>
        <name>ATP</name>
        <dbReference type="ChEBI" id="CHEBI:30616"/>
    </ligand>
</feature>
<evidence type="ECO:0000256" key="1">
    <source>
        <dbReference type="ARBA" id="ARBA00004651"/>
    </source>
</evidence>
<feature type="domain" description="FtsK" evidence="12">
    <location>
        <begin position="1102"/>
        <end position="1288"/>
    </location>
</feature>
<feature type="region of interest" description="Disordered" evidence="10">
    <location>
        <begin position="1"/>
        <end position="33"/>
    </location>
</feature>
<dbReference type="Pfam" id="PF01580">
    <property type="entry name" value="FtsK_SpoIIIE"/>
    <property type="match status" value="3"/>
</dbReference>
<evidence type="ECO:0000256" key="9">
    <source>
        <dbReference type="PROSITE-ProRule" id="PRU00289"/>
    </source>
</evidence>
<feature type="domain" description="FtsK" evidence="12">
    <location>
        <begin position="463"/>
        <end position="667"/>
    </location>
</feature>
<evidence type="ECO:0000313" key="13">
    <source>
        <dbReference type="EMBL" id="MCD2192257.1"/>
    </source>
</evidence>
<comment type="subcellular location">
    <subcellularLocation>
        <location evidence="1">Cell membrane</location>
        <topology evidence="1">Multi-pass membrane protein</topology>
    </subcellularLocation>
</comment>
<dbReference type="InterPro" id="IPR003593">
    <property type="entry name" value="AAA+_ATPase"/>
</dbReference>
<feature type="transmembrane region" description="Helical" evidence="11">
    <location>
        <begin position="39"/>
        <end position="58"/>
    </location>
</feature>
<evidence type="ECO:0000256" key="5">
    <source>
        <dbReference type="ARBA" id="ARBA00022741"/>
    </source>
</evidence>
<dbReference type="SMART" id="SM00382">
    <property type="entry name" value="AAA"/>
    <property type="match status" value="3"/>
</dbReference>
<keyword evidence="14" id="KW-1185">Reference proteome</keyword>
<evidence type="ECO:0000256" key="11">
    <source>
        <dbReference type="SAM" id="Phobius"/>
    </source>
</evidence>
<keyword evidence="2" id="KW-1003">Cell membrane</keyword>
<evidence type="ECO:0000256" key="7">
    <source>
        <dbReference type="ARBA" id="ARBA00022989"/>
    </source>
</evidence>
<keyword evidence="3 11" id="KW-0812">Transmembrane</keyword>
<organism evidence="13 14">
    <name type="scientific">Actinomycetospora endophytica</name>
    <dbReference type="NCBI Taxonomy" id="2291215"/>
    <lineage>
        <taxon>Bacteria</taxon>
        <taxon>Bacillati</taxon>
        <taxon>Actinomycetota</taxon>
        <taxon>Actinomycetes</taxon>
        <taxon>Pseudonocardiales</taxon>
        <taxon>Pseudonocardiaceae</taxon>
        <taxon>Actinomycetospora</taxon>
    </lineage>
</organism>
<dbReference type="PANTHER" id="PTHR22683:SF1">
    <property type="entry name" value="TYPE VII SECRETION SYSTEM PROTEIN ESSC"/>
    <property type="match status" value="1"/>
</dbReference>
<keyword evidence="4" id="KW-0677">Repeat</keyword>
<evidence type="ECO:0000256" key="2">
    <source>
        <dbReference type="ARBA" id="ARBA00022475"/>
    </source>
</evidence>
<dbReference type="PANTHER" id="PTHR22683">
    <property type="entry name" value="SPORULATION PROTEIN RELATED"/>
    <property type="match status" value="1"/>
</dbReference>
<dbReference type="EMBL" id="JAJNDB010000001">
    <property type="protein sequence ID" value="MCD2192257.1"/>
    <property type="molecule type" value="Genomic_DNA"/>
</dbReference>
<dbReference type="Proteomes" id="UP001199469">
    <property type="component" value="Unassembled WGS sequence"/>
</dbReference>
<dbReference type="InterPro" id="IPR027417">
    <property type="entry name" value="P-loop_NTPase"/>
</dbReference>
<keyword evidence="6 9" id="KW-0067">ATP-binding</keyword>
<keyword evidence="5 9" id="KW-0547">Nucleotide-binding</keyword>
<evidence type="ECO:0000259" key="12">
    <source>
        <dbReference type="PROSITE" id="PS50901"/>
    </source>
</evidence>
<dbReference type="NCBIfam" id="TIGR03925">
    <property type="entry name" value="T7SS_EccC_b"/>
    <property type="match status" value="1"/>
</dbReference>
<evidence type="ECO:0000256" key="3">
    <source>
        <dbReference type="ARBA" id="ARBA00022692"/>
    </source>
</evidence>
<keyword evidence="8 11" id="KW-0472">Membrane</keyword>
<dbReference type="Gene3D" id="3.40.50.300">
    <property type="entry name" value="P-loop containing nucleotide triphosphate hydrolases"/>
    <property type="match status" value="4"/>
</dbReference>
<dbReference type="InterPro" id="IPR023836">
    <property type="entry name" value="EccCa-like_Actinobacteria"/>
</dbReference>
<comment type="caution">
    <text evidence="13">The sequence shown here is derived from an EMBL/GenBank/DDBJ whole genome shotgun (WGS) entry which is preliminary data.</text>
</comment>
<evidence type="ECO:0000256" key="8">
    <source>
        <dbReference type="ARBA" id="ARBA00023136"/>
    </source>
</evidence>
<feature type="binding site" evidence="9">
    <location>
        <begin position="1121"/>
        <end position="1128"/>
    </location>
    <ligand>
        <name>ATP</name>
        <dbReference type="ChEBI" id="CHEBI:30616"/>
    </ligand>
</feature>
<evidence type="ECO:0000256" key="10">
    <source>
        <dbReference type="SAM" id="MobiDB-lite"/>
    </source>
</evidence>
<dbReference type="InterPro" id="IPR050206">
    <property type="entry name" value="FtsK/SpoIIIE/SftA"/>
</dbReference>
<protein>
    <submittedName>
        <fullName evidence="13">Type VII secretion protein EccCa</fullName>
    </submittedName>
</protein>
<accession>A0ABS8P1Y5</accession>
<evidence type="ECO:0000256" key="6">
    <source>
        <dbReference type="ARBA" id="ARBA00022840"/>
    </source>
</evidence>
<keyword evidence="7 11" id="KW-1133">Transmembrane helix</keyword>
<gene>
    <name evidence="13" type="primary">eccCa</name>
    <name evidence="13" type="ORF">LQ327_02455</name>
</gene>
<proteinExistence type="predicted"/>
<dbReference type="SUPFAM" id="SSF52540">
    <property type="entry name" value="P-loop containing nucleoside triphosphate hydrolases"/>
    <property type="match status" value="3"/>
</dbReference>
<name>A0ABS8P1Y5_9PSEU</name>
<sequence length="1324" mass="140428">MNDILIHRPPRSGPIRPTPSPVRLADPPASRGGGPPTPWTYALFPLLGSAGMLGFALVNRNPVYFLAGGVFVLGALGMGVMMILATRGRSKEQGTDARLRYLAHLAEVRTALRAAADDQRRMAEETHPDPPVLAGVPDRAGKLWERRPEDPDFLRLRLGRGRVPGIAAPELPDADPTSPRDPGTEAAARRLVERLGPVPDVPVAVPVRSGVAVVGDPARGRELARAMLAQLVTLHAPDDVRVAVCCPDPAARAAWDWVKWLPHARHPSGGGPDGTGLMVAEDAAGLLRLLSAELDRRRQRQRTVEHHRAERGPALVVVVDGALAAPDPLAELPELGVALLHVLDDPTRRPAGVDVTVHVDQARAAVEVRRGRDGAAPDDLVGLAATDRLVPDALGVAEVETLARRLAPCRLSRRAGQVALSEVSGLPDLLGVDDVAVLDPRRTWARRAEPDLLRVPLGVDADGVPVELDLKESALSGMGPHGLVVGATGSGKSELLRTLVTGLAATHPPDDLAFVLVDYKGGATFAGMADLPHVAGSITDLEDDPETVERFADALRSELRRREQLLRDAGNLTGIREHRRLRLAGGEERDRPRAMPHLLVVVDEFSELLTAQPDFIDLFVQIGRVGRSLGVHLLLATQRLEEGRLRGLDSHLSYRLALRTFSAAESRTVIGNTDAFELPPVPGSAYLKVDTSVYRRLRVATVSAPYTEPVRGRVTHPRSRPFRAFDGRGELADELPALGPALSDPEQRSTLDVVVARLRAVAPPVHQVWLAPLPPALPLTAVLARPSVVPGQGLLTARPGTLALPLGVVDRPDRQAQEPLVVDLSGTGGHLGLVGAPRTGKSTALRALVTAAALTHTPDELTVYAIDLGGGALASLEAWPHVGGLAGRHRPDTVRRLVAQLEGLVAQRERATTAPAGAPSTAISTIADDGGYGRDVLLVVDDWGALRGEFEDLEPRLTALAARGLGHGVHLVISAARWWDLRPALRDALGTRIELRLGDSADSLIDRRAARSVPTTPGRALVGAGFKAQIALPVITDEDGRTEDSTTTAARATAAWGTAGAPPIRMLPALVPAAGLLPVPDGGGGPAETGRGVPIGVREQDLAPLELDLLAGRDPHLLVFGEAGSGRTATLRTVVTALCAAYPPEQLRVVVVDYRRTLLDAVPAEHLSTYLGSAPAAERTLALAAEKMTERLPGPEVTPAQLRARSWWDGPHMLVVVDDHDLVATGSSDPLSPLLDLLAQGRDIGLHVVLARSASGAGSGLMQPVLRRLRELGGPGLLLSGPRDEGALLHGVRGKNLPAGRAQYVTRRTEPELVQIAWVPEADG</sequence>
<feature type="region of interest" description="Disordered" evidence="10">
    <location>
        <begin position="165"/>
        <end position="184"/>
    </location>
</feature>
<dbReference type="InterPro" id="IPR002543">
    <property type="entry name" value="FtsK_dom"/>
</dbReference>
<feature type="binding site" evidence="9">
    <location>
        <begin position="835"/>
        <end position="842"/>
    </location>
    <ligand>
        <name>ATP</name>
        <dbReference type="ChEBI" id="CHEBI:30616"/>
    </ligand>
</feature>
<dbReference type="RefSeq" id="WP_230729940.1">
    <property type="nucleotide sequence ID" value="NZ_JAJNDB010000001.1"/>
</dbReference>